<feature type="region of interest" description="Disordered" evidence="1">
    <location>
        <begin position="160"/>
        <end position="216"/>
    </location>
</feature>
<comment type="caution">
    <text evidence="3">The sequence shown here is derived from an EMBL/GenBank/DDBJ whole genome shotgun (WGS) entry which is preliminary data.</text>
</comment>
<evidence type="ECO:0000313" key="3">
    <source>
        <dbReference type="EMBL" id="KAJ1915224.1"/>
    </source>
</evidence>
<keyword evidence="2" id="KW-0732">Signal</keyword>
<evidence type="ECO:0000313" key="4">
    <source>
        <dbReference type="Proteomes" id="UP001150538"/>
    </source>
</evidence>
<accession>A0A9W7ZYB5</accession>
<organism evidence="3 4">
    <name type="scientific">Mycoemilia scoparia</name>
    <dbReference type="NCBI Taxonomy" id="417184"/>
    <lineage>
        <taxon>Eukaryota</taxon>
        <taxon>Fungi</taxon>
        <taxon>Fungi incertae sedis</taxon>
        <taxon>Zoopagomycota</taxon>
        <taxon>Kickxellomycotina</taxon>
        <taxon>Kickxellomycetes</taxon>
        <taxon>Kickxellales</taxon>
        <taxon>Kickxellaceae</taxon>
        <taxon>Mycoemilia</taxon>
    </lineage>
</organism>
<evidence type="ECO:0000256" key="2">
    <source>
        <dbReference type="SAM" id="SignalP"/>
    </source>
</evidence>
<feature type="signal peptide" evidence="2">
    <location>
        <begin position="1"/>
        <end position="21"/>
    </location>
</feature>
<proteinExistence type="predicted"/>
<feature type="compositionally biased region" description="Basic residues" evidence="1">
    <location>
        <begin position="106"/>
        <end position="117"/>
    </location>
</feature>
<gene>
    <name evidence="3" type="ORF">H4219_004427</name>
</gene>
<dbReference type="EMBL" id="JANBPU010000156">
    <property type="protein sequence ID" value="KAJ1915224.1"/>
    <property type="molecule type" value="Genomic_DNA"/>
</dbReference>
<protein>
    <submittedName>
        <fullName evidence="3">Uncharacterized protein</fullName>
    </submittedName>
</protein>
<name>A0A9W7ZYB5_9FUNG</name>
<keyword evidence="4" id="KW-1185">Reference proteome</keyword>
<evidence type="ECO:0000256" key="1">
    <source>
        <dbReference type="SAM" id="MobiDB-lite"/>
    </source>
</evidence>
<dbReference type="AlphaFoldDB" id="A0A9W7ZYB5"/>
<sequence>MLPKQLLAAGLVLALSARALPAGPEYTPRHTSKVHHSKNLDFDDDDDDYFQDPHSVIRALQAGAEYTPRHTSKIHHSKNLDFDDDDDDYFQDPHSVIRAFQTGSGHRPRHTSKIHHSKNLDFDDDDSKDSHSGIKEVISSIHDKVASDISKGFSAMDIFHIMHPEGPGDGEEVEDDDDAAEPTGADEGDDDDDAEPTGADEENHDDEDDDEDEDKN</sequence>
<dbReference type="Proteomes" id="UP001150538">
    <property type="component" value="Unassembled WGS sequence"/>
</dbReference>
<feature type="chain" id="PRO_5040983618" evidence="2">
    <location>
        <begin position="22"/>
        <end position="216"/>
    </location>
</feature>
<reference evidence="3" key="1">
    <citation type="submission" date="2022-07" db="EMBL/GenBank/DDBJ databases">
        <title>Phylogenomic reconstructions and comparative analyses of Kickxellomycotina fungi.</title>
        <authorList>
            <person name="Reynolds N.K."/>
            <person name="Stajich J.E."/>
            <person name="Barry K."/>
            <person name="Grigoriev I.V."/>
            <person name="Crous P."/>
            <person name="Smith M.E."/>
        </authorList>
    </citation>
    <scope>NUCLEOTIDE SEQUENCE</scope>
    <source>
        <strain evidence="3">NBRC 100468</strain>
    </source>
</reference>
<feature type="region of interest" description="Disordered" evidence="1">
    <location>
        <begin position="101"/>
        <end position="131"/>
    </location>
</feature>
<feature type="compositionally biased region" description="Acidic residues" evidence="1">
    <location>
        <begin position="168"/>
        <end position="216"/>
    </location>
</feature>